<dbReference type="InterPro" id="IPR052712">
    <property type="entry name" value="Acid_resist_chaperone_HdeD"/>
</dbReference>
<dbReference type="Pfam" id="PF03729">
    <property type="entry name" value="DUF308"/>
    <property type="match status" value="2"/>
</dbReference>
<sequence length="191" mass="19387">MATRSVGRTTGPSGAWLGEAALGMAWVALGVAVLIWPEATLRVVAVLLGLGLVVVGVARVLLGLSMKRPAGTLAIGVVLVVGGVLCLADVAASVGVLAALVAVLWILDGTSALFLAFRVHGSVRIWLIVVGTVTVLAGCVFLFWPTLSLATIVLTISITAIVIGFCELGLAASIRREAMLRSDVAPPAAAA</sequence>
<keyword evidence="1" id="KW-0472">Membrane</keyword>
<feature type="transmembrane region" description="Helical" evidence="1">
    <location>
        <begin position="43"/>
        <end position="62"/>
    </location>
</feature>
<comment type="caution">
    <text evidence="2">The sequence shown here is derived from an EMBL/GenBank/DDBJ whole genome shotgun (WGS) entry which is preliminary data.</text>
</comment>
<dbReference type="InterPro" id="IPR005325">
    <property type="entry name" value="DUF308_memb"/>
</dbReference>
<dbReference type="PANTHER" id="PTHR34989:SF1">
    <property type="entry name" value="PROTEIN HDED"/>
    <property type="match status" value="1"/>
</dbReference>
<feature type="transmembrane region" description="Helical" evidence="1">
    <location>
        <begin position="150"/>
        <end position="172"/>
    </location>
</feature>
<keyword evidence="3" id="KW-1185">Reference proteome</keyword>
<gene>
    <name evidence="2" type="ORF">GCM10020369_34280</name>
</gene>
<keyword evidence="1" id="KW-0812">Transmembrane</keyword>
<dbReference type="RefSeq" id="WP_345729115.1">
    <property type="nucleotide sequence ID" value="NZ_BAAAYN010000023.1"/>
</dbReference>
<dbReference type="PANTHER" id="PTHR34989">
    <property type="entry name" value="PROTEIN HDED"/>
    <property type="match status" value="1"/>
</dbReference>
<feature type="transmembrane region" description="Helical" evidence="1">
    <location>
        <begin position="96"/>
        <end position="117"/>
    </location>
</feature>
<name>A0ABP6SY64_9ACTN</name>
<accession>A0ABP6SY64</accession>
<organism evidence="2 3">
    <name type="scientific">Cryptosporangium minutisporangium</name>
    <dbReference type="NCBI Taxonomy" id="113569"/>
    <lineage>
        <taxon>Bacteria</taxon>
        <taxon>Bacillati</taxon>
        <taxon>Actinomycetota</taxon>
        <taxon>Actinomycetes</taxon>
        <taxon>Cryptosporangiales</taxon>
        <taxon>Cryptosporangiaceae</taxon>
        <taxon>Cryptosporangium</taxon>
    </lineage>
</organism>
<dbReference type="Proteomes" id="UP001501676">
    <property type="component" value="Unassembled WGS sequence"/>
</dbReference>
<dbReference type="EMBL" id="BAAAYN010000023">
    <property type="protein sequence ID" value="GAA3388370.1"/>
    <property type="molecule type" value="Genomic_DNA"/>
</dbReference>
<evidence type="ECO:0000313" key="3">
    <source>
        <dbReference type="Proteomes" id="UP001501676"/>
    </source>
</evidence>
<keyword evidence="1" id="KW-1133">Transmembrane helix</keyword>
<feature type="transmembrane region" description="Helical" evidence="1">
    <location>
        <begin position="124"/>
        <end position="144"/>
    </location>
</feature>
<evidence type="ECO:0000256" key="1">
    <source>
        <dbReference type="SAM" id="Phobius"/>
    </source>
</evidence>
<reference evidence="3" key="1">
    <citation type="journal article" date="2019" name="Int. J. Syst. Evol. Microbiol.">
        <title>The Global Catalogue of Microorganisms (GCM) 10K type strain sequencing project: providing services to taxonomists for standard genome sequencing and annotation.</title>
        <authorList>
            <consortium name="The Broad Institute Genomics Platform"/>
            <consortium name="The Broad Institute Genome Sequencing Center for Infectious Disease"/>
            <person name="Wu L."/>
            <person name="Ma J."/>
        </authorList>
    </citation>
    <scope>NUCLEOTIDE SEQUENCE [LARGE SCALE GENOMIC DNA]</scope>
    <source>
        <strain evidence="3">JCM 9458</strain>
    </source>
</reference>
<proteinExistence type="predicted"/>
<feature type="transmembrane region" description="Helical" evidence="1">
    <location>
        <begin position="69"/>
        <end position="90"/>
    </location>
</feature>
<protein>
    <submittedName>
        <fullName evidence="2">HdeD family acid-resistance protein</fullName>
    </submittedName>
</protein>
<feature type="transmembrane region" description="Helical" evidence="1">
    <location>
        <begin position="20"/>
        <end position="37"/>
    </location>
</feature>
<evidence type="ECO:0000313" key="2">
    <source>
        <dbReference type="EMBL" id="GAA3388370.1"/>
    </source>
</evidence>